<dbReference type="Gene3D" id="3.90.226.10">
    <property type="entry name" value="2-enoyl-CoA Hydratase, Chain A, domain 1"/>
    <property type="match status" value="1"/>
</dbReference>
<keyword evidence="3" id="KW-1185">Reference proteome</keyword>
<dbReference type="RefSeq" id="WP_345538476.1">
    <property type="nucleotide sequence ID" value="NZ_BAABGJ010000026.1"/>
</dbReference>
<name>A0ABP8HTC2_9BURK</name>
<dbReference type="Pfam" id="PF00378">
    <property type="entry name" value="ECH_1"/>
    <property type="match status" value="1"/>
</dbReference>
<dbReference type="EMBL" id="BAABGJ010000026">
    <property type="protein sequence ID" value="GAA4344139.1"/>
    <property type="molecule type" value="Genomic_DNA"/>
</dbReference>
<comment type="caution">
    <text evidence="2">The sequence shown here is derived from an EMBL/GenBank/DDBJ whole genome shotgun (WGS) entry which is preliminary data.</text>
</comment>
<dbReference type="InterPro" id="IPR051683">
    <property type="entry name" value="Enoyl-CoA_Hydratase/Isomerase"/>
</dbReference>
<protein>
    <submittedName>
        <fullName evidence="2">Enoyl-CoA hydratase/isomerase family protein</fullName>
    </submittedName>
</protein>
<accession>A0ABP8HTC2</accession>
<comment type="similarity">
    <text evidence="1">Belongs to the enoyl-CoA hydratase/isomerase family.</text>
</comment>
<dbReference type="SUPFAM" id="SSF52096">
    <property type="entry name" value="ClpP/crotonase"/>
    <property type="match status" value="1"/>
</dbReference>
<evidence type="ECO:0000313" key="2">
    <source>
        <dbReference type="EMBL" id="GAA4344139.1"/>
    </source>
</evidence>
<gene>
    <name evidence="2" type="ORF">GCM10023165_27090</name>
</gene>
<evidence type="ECO:0000256" key="1">
    <source>
        <dbReference type="ARBA" id="ARBA00005254"/>
    </source>
</evidence>
<dbReference type="InterPro" id="IPR029045">
    <property type="entry name" value="ClpP/crotonase-like_dom_sf"/>
</dbReference>
<evidence type="ECO:0000313" key="3">
    <source>
        <dbReference type="Proteomes" id="UP001500975"/>
    </source>
</evidence>
<proteinExistence type="inferred from homology"/>
<reference evidence="3" key="1">
    <citation type="journal article" date="2019" name="Int. J. Syst. Evol. Microbiol.">
        <title>The Global Catalogue of Microorganisms (GCM) 10K type strain sequencing project: providing services to taxonomists for standard genome sequencing and annotation.</title>
        <authorList>
            <consortium name="The Broad Institute Genomics Platform"/>
            <consortium name="The Broad Institute Genome Sequencing Center for Infectious Disease"/>
            <person name="Wu L."/>
            <person name="Ma J."/>
        </authorList>
    </citation>
    <scope>NUCLEOTIDE SEQUENCE [LARGE SCALE GENOMIC DNA]</scope>
    <source>
        <strain evidence="3">JCM 17804</strain>
    </source>
</reference>
<dbReference type="CDD" id="cd06558">
    <property type="entry name" value="crotonase-like"/>
    <property type="match status" value="1"/>
</dbReference>
<dbReference type="Proteomes" id="UP001500975">
    <property type="component" value="Unassembled WGS sequence"/>
</dbReference>
<sequence length="272" mass="29360">MSVEKWIKDQEGRLAGGDLLAACEGQVLRLTLNRPQRRNALTDAVLLGLRDAFAVASKDNTLRAIVLTGAGDKAFCAGADLTPGDTPFQPDFARLTLPMADLMRAAHGCHVPIVGRINGVCMAGGMGLFGLCDMAIAVEEARFGMPEVKVGIFPMQILNVLRDLIPPRFLNEMCMTGQPIDAATAFSIGLLNKVVPAAQLDAAVERLVQDLLAVSPMAVRRGKYALRAVESMAFPERVAFTETAISAMIQTQDAREGLAAFNEKRPPQWKNR</sequence>
<dbReference type="InterPro" id="IPR001753">
    <property type="entry name" value="Enoyl-CoA_hydra/iso"/>
</dbReference>
<dbReference type="PANTHER" id="PTHR42964:SF1">
    <property type="entry name" value="POLYKETIDE BIOSYNTHESIS ENOYL-COA HYDRATASE PKSH-RELATED"/>
    <property type="match status" value="1"/>
</dbReference>
<organism evidence="2 3">
    <name type="scientific">Variovorax defluvii</name>
    <dbReference type="NCBI Taxonomy" id="913761"/>
    <lineage>
        <taxon>Bacteria</taxon>
        <taxon>Pseudomonadati</taxon>
        <taxon>Pseudomonadota</taxon>
        <taxon>Betaproteobacteria</taxon>
        <taxon>Burkholderiales</taxon>
        <taxon>Comamonadaceae</taxon>
        <taxon>Variovorax</taxon>
    </lineage>
</organism>
<dbReference type="PANTHER" id="PTHR42964">
    <property type="entry name" value="ENOYL-COA HYDRATASE"/>
    <property type="match status" value="1"/>
</dbReference>